<keyword evidence="3" id="KW-1185">Reference proteome</keyword>
<feature type="domain" description="Metallophosphoesterase TT1561-like" evidence="1">
    <location>
        <begin position="144"/>
        <end position="230"/>
    </location>
</feature>
<evidence type="ECO:0000259" key="1">
    <source>
        <dbReference type="Pfam" id="PF14582"/>
    </source>
</evidence>
<gene>
    <name evidence="2" type="ordered locus">DVU_0367</name>
</gene>
<evidence type="ECO:0000313" key="2">
    <source>
        <dbReference type="EMBL" id="AAS94850.1"/>
    </source>
</evidence>
<dbReference type="Gene3D" id="3.60.21.10">
    <property type="match status" value="1"/>
</dbReference>
<dbReference type="HOGENOM" id="CLU_041441_5_0_7"/>
<dbReference type="Proteomes" id="UP000002194">
    <property type="component" value="Chromosome"/>
</dbReference>
<dbReference type="SUPFAM" id="SSF56300">
    <property type="entry name" value="Metallo-dependent phosphatases"/>
    <property type="match status" value="1"/>
</dbReference>
<sequence length="244" mass="26360">MFPGRFAGRTTTSKEGNAMQSTLWWLAFGDIHDNVSRLEELPGLADATGVIVTGDITVGGGIKQAERSLEAVARVNPNVLAQIGNMDRGEVTEWLETRGWNLHASVREVAPGAAIVGVGASTFTPFGTPSEFPESRFSAWLDDIHRTLRERGLRRVLLVSHNPPHHTLCDRVGDRHVGSTAVREFIEEVQPDVCVCGHIHESRGVDRIGRTVVVNPGTLLSGGYVVVRLAGEGGFAAELNVLKP</sequence>
<dbReference type="OrthoDB" id="332939at2"/>
<dbReference type="DNASU" id="2793565"/>
<reference evidence="2 3" key="1">
    <citation type="journal article" date="2004" name="Nat. Biotechnol.">
        <title>The genome sequence of the anaerobic, sulfate-reducing bacterium Desulfovibrio vulgaris Hildenborough.</title>
        <authorList>
            <person name="Heidelberg J.F."/>
            <person name="Seshadri R."/>
            <person name="Haveman S.A."/>
            <person name="Hemme C.L."/>
            <person name="Paulsen I.T."/>
            <person name="Kolonay J.F."/>
            <person name="Eisen J.A."/>
            <person name="Ward N."/>
            <person name="Methe B."/>
            <person name="Brinkac L.M."/>
            <person name="Daugherty S.C."/>
            <person name="Deboy R.T."/>
            <person name="Dodson R.J."/>
            <person name="Durkin A.S."/>
            <person name="Madupu R."/>
            <person name="Nelson W.C."/>
            <person name="Sullivan S.A."/>
            <person name="Fouts D."/>
            <person name="Haft D.H."/>
            <person name="Selengut J."/>
            <person name="Peterson J.D."/>
            <person name="Davidsen T.M."/>
            <person name="Zafar N."/>
            <person name="Zhou L."/>
            <person name="Radune D."/>
            <person name="Dimitrov G."/>
            <person name="Hance M."/>
            <person name="Tran K."/>
            <person name="Khouri H."/>
            <person name="Gill J."/>
            <person name="Utterback T.R."/>
            <person name="Feldblyum T.V."/>
            <person name="Wall J.D."/>
            <person name="Voordouw G."/>
            <person name="Fraser C.M."/>
        </authorList>
    </citation>
    <scope>NUCLEOTIDE SEQUENCE [LARGE SCALE GENOMIC DNA]</scope>
    <source>
        <strain evidence="3">ATCC 29579 / DSM 644 / NCIMB 8303 / VKM B-1760 / Hildenborough</strain>
    </source>
</reference>
<name>Q72F48_NITV2</name>
<dbReference type="Pfam" id="PF14582">
    <property type="entry name" value="Metallophos_3"/>
    <property type="match status" value="1"/>
</dbReference>
<proteinExistence type="predicted"/>
<dbReference type="EMBL" id="AE017285">
    <property type="protein sequence ID" value="AAS94850.1"/>
    <property type="molecule type" value="Genomic_DNA"/>
</dbReference>
<dbReference type="PATRIC" id="fig|882.5.peg.347"/>
<dbReference type="PANTHER" id="PTHR37523:SF1">
    <property type="entry name" value="CALCINEURIN-LIKE PHOSPHOESTERASE DOMAIN-CONTAINING PROTEIN"/>
    <property type="match status" value="1"/>
</dbReference>
<organism evidence="2 3">
    <name type="scientific">Nitratidesulfovibrio vulgaris (strain ATCC 29579 / DSM 644 / CCUG 34227 / NCIMB 8303 / VKM B-1760 / Hildenborough)</name>
    <name type="common">Desulfovibrio vulgaris</name>
    <dbReference type="NCBI Taxonomy" id="882"/>
    <lineage>
        <taxon>Bacteria</taxon>
        <taxon>Pseudomonadati</taxon>
        <taxon>Thermodesulfobacteriota</taxon>
        <taxon>Desulfovibrionia</taxon>
        <taxon>Desulfovibrionales</taxon>
        <taxon>Desulfovibrionaceae</taxon>
        <taxon>Nitratidesulfovibrio</taxon>
    </lineage>
</organism>
<dbReference type="SMR" id="Q72F48"/>
<dbReference type="AlphaFoldDB" id="Q72F48"/>
<protein>
    <submittedName>
        <fullName evidence="2">Ser/Thr protein phosphatase family protein</fullName>
    </submittedName>
</protein>
<dbReference type="KEGG" id="dvu:DVU_0367"/>
<dbReference type="STRING" id="882.DVU_0367"/>
<dbReference type="InterPro" id="IPR029052">
    <property type="entry name" value="Metallo-depent_PP-like"/>
</dbReference>
<dbReference type="InterPro" id="IPR029461">
    <property type="entry name" value="TT1561-like"/>
</dbReference>
<dbReference type="PhylomeDB" id="Q72F48"/>
<dbReference type="PaxDb" id="882-DVU_0367"/>
<dbReference type="PANTHER" id="PTHR37523">
    <property type="entry name" value="METALLOPHOSPHOESTERASE"/>
    <property type="match status" value="1"/>
</dbReference>
<evidence type="ECO:0000313" key="3">
    <source>
        <dbReference type="Proteomes" id="UP000002194"/>
    </source>
</evidence>
<dbReference type="EnsemblBacteria" id="AAS94850">
    <property type="protein sequence ID" value="AAS94850"/>
    <property type="gene ID" value="DVU_0367"/>
</dbReference>
<dbReference type="eggNOG" id="COG2129">
    <property type="taxonomic scope" value="Bacteria"/>
</dbReference>
<accession>Q72F48</accession>